<accession>A0A8C5MX09</accession>
<organism evidence="4 5">
    <name type="scientific">Leptobrachium leishanense</name>
    <name type="common">Leishan spiny toad</name>
    <dbReference type="NCBI Taxonomy" id="445787"/>
    <lineage>
        <taxon>Eukaryota</taxon>
        <taxon>Metazoa</taxon>
        <taxon>Chordata</taxon>
        <taxon>Craniata</taxon>
        <taxon>Vertebrata</taxon>
        <taxon>Euteleostomi</taxon>
        <taxon>Amphibia</taxon>
        <taxon>Batrachia</taxon>
        <taxon>Anura</taxon>
        <taxon>Pelobatoidea</taxon>
        <taxon>Megophryidae</taxon>
        <taxon>Leptobrachium</taxon>
    </lineage>
</organism>
<dbReference type="PANTHER" id="PTHR33955:SF2">
    <property type="entry name" value="TRANSMEMBRANE PROTEIN 52"/>
    <property type="match status" value="1"/>
</dbReference>
<dbReference type="PANTHER" id="PTHR33955">
    <property type="entry name" value="TRANSMEMBRANE PROTEIN 52"/>
    <property type="match status" value="1"/>
</dbReference>
<keyword evidence="5" id="KW-1185">Reference proteome</keyword>
<dbReference type="Pfam" id="PF14979">
    <property type="entry name" value="TMEM52"/>
    <property type="match status" value="1"/>
</dbReference>
<sequence>MKAFPGAPCGRFLLVASIYLLIAVTSADDDSQCKNPQNCPQATNWVNLWYVWLILVTIFLVLLCGTTASCIKFCCMKKKPPGQAVPTHPYEVTVIAMDNESTIHSTVTSYSSVQYPHMFAFSDMDRSAMSPPAYSLYALELPPAYEEAIKMAKPSTEVGTSVSGPKLEDITEQEPPEQETNQHPGEQQAVLNDTDSPPNYEEPAVPQS</sequence>
<dbReference type="Proteomes" id="UP000694569">
    <property type="component" value="Unplaced"/>
</dbReference>
<feature type="compositionally biased region" description="Polar residues" evidence="1">
    <location>
        <begin position="181"/>
        <end position="197"/>
    </location>
</feature>
<proteinExistence type="predicted"/>
<feature type="region of interest" description="Disordered" evidence="1">
    <location>
        <begin position="155"/>
        <end position="208"/>
    </location>
</feature>
<dbReference type="Ensembl" id="ENSLLET00000021742.1">
    <property type="protein sequence ID" value="ENSLLEP00000020927.1"/>
    <property type="gene ID" value="ENSLLEG00000013254.1"/>
</dbReference>
<dbReference type="GeneTree" id="ENSGT00730000111432"/>
<keyword evidence="2" id="KW-0472">Membrane</keyword>
<name>A0A8C5MX09_9ANUR</name>
<evidence type="ECO:0000256" key="1">
    <source>
        <dbReference type="SAM" id="MobiDB-lite"/>
    </source>
</evidence>
<evidence type="ECO:0000256" key="2">
    <source>
        <dbReference type="SAM" id="Phobius"/>
    </source>
</evidence>
<dbReference type="OrthoDB" id="9424925at2759"/>
<protein>
    <submittedName>
        <fullName evidence="4">Transmembrane protein 52</fullName>
    </submittedName>
</protein>
<keyword evidence="2" id="KW-1133">Transmembrane helix</keyword>
<gene>
    <name evidence="4" type="primary">TMEM52</name>
</gene>
<evidence type="ECO:0000256" key="3">
    <source>
        <dbReference type="SAM" id="SignalP"/>
    </source>
</evidence>
<dbReference type="AlphaFoldDB" id="A0A8C5MX09"/>
<keyword evidence="2" id="KW-0812">Transmembrane</keyword>
<feature type="transmembrane region" description="Helical" evidence="2">
    <location>
        <begin position="51"/>
        <end position="71"/>
    </location>
</feature>
<dbReference type="InterPro" id="IPR038942">
    <property type="entry name" value="TMEM52"/>
</dbReference>
<reference evidence="4" key="2">
    <citation type="submission" date="2025-09" db="UniProtKB">
        <authorList>
            <consortium name="Ensembl"/>
        </authorList>
    </citation>
    <scope>IDENTIFICATION</scope>
</reference>
<evidence type="ECO:0000313" key="4">
    <source>
        <dbReference type="Ensembl" id="ENSLLEP00000020927.1"/>
    </source>
</evidence>
<keyword evidence="3" id="KW-0732">Signal</keyword>
<feature type="chain" id="PRO_5034094693" evidence="3">
    <location>
        <begin position="28"/>
        <end position="208"/>
    </location>
</feature>
<feature type="signal peptide" evidence="3">
    <location>
        <begin position="1"/>
        <end position="27"/>
    </location>
</feature>
<evidence type="ECO:0000313" key="5">
    <source>
        <dbReference type="Proteomes" id="UP000694569"/>
    </source>
</evidence>
<reference evidence="4" key="1">
    <citation type="submission" date="2025-08" db="UniProtKB">
        <authorList>
            <consortium name="Ensembl"/>
        </authorList>
    </citation>
    <scope>IDENTIFICATION</scope>
</reference>